<name>U9SMC1_RHIID</name>
<gene>
    <name evidence="1" type="ORF">GLOINDRAFT_13908</name>
</gene>
<dbReference type="AlphaFoldDB" id="U9SMC1"/>
<reference evidence="1" key="1">
    <citation type="submission" date="2013-07" db="EMBL/GenBank/DDBJ databases">
        <title>The genome of an arbuscular mycorrhizal fungus provides insights into the evolution of the oldest plant symbiosis.</title>
        <authorList>
            <consortium name="DOE Joint Genome Institute"/>
            <person name="Tisserant E."/>
            <person name="Malbreil M."/>
            <person name="Kuo A."/>
            <person name="Kohler A."/>
            <person name="Symeonidi A."/>
            <person name="Balestrini R."/>
            <person name="Charron P."/>
            <person name="Duensing N."/>
            <person name="Frei-dit-Frey N."/>
            <person name="Gianinazzi-Pearson V."/>
            <person name="Gilbert B."/>
            <person name="Handa Y."/>
            <person name="Hijri M."/>
            <person name="Kaul R."/>
            <person name="Kawaguchi M."/>
            <person name="Krajinski F."/>
            <person name="Lammers P."/>
            <person name="Lapierre D."/>
            <person name="Masclaux F.G."/>
            <person name="Murat C."/>
            <person name="Morin E."/>
            <person name="Ndikumana S."/>
            <person name="Pagni M."/>
            <person name="Petitpierre D."/>
            <person name="Requena N."/>
            <person name="Rosikiewicz P."/>
            <person name="Riley R."/>
            <person name="Saito K."/>
            <person name="San Clemente H."/>
            <person name="Shapiro H."/>
            <person name="van Tuinen D."/>
            <person name="Becard G."/>
            <person name="Bonfante P."/>
            <person name="Paszkowski U."/>
            <person name="Shachar-Hill Y."/>
            <person name="Young J.P."/>
            <person name="Sanders I.R."/>
            <person name="Henrissat B."/>
            <person name="Rensing S.A."/>
            <person name="Grigoriev I.V."/>
            <person name="Corradi N."/>
            <person name="Roux C."/>
            <person name="Martin F."/>
        </authorList>
    </citation>
    <scope>NUCLEOTIDE SEQUENCE</scope>
    <source>
        <strain evidence="1">DAOM 197198</strain>
    </source>
</reference>
<evidence type="ECO:0000313" key="1">
    <source>
        <dbReference type="EMBL" id="ERZ95152.1"/>
    </source>
</evidence>
<accession>U9SMC1</accession>
<protein>
    <submittedName>
        <fullName evidence="1">Uncharacterized protein</fullName>
    </submittedName>
</protein>
<organism evidence="1">
    <name type="scientific">Rhizophagus irregularis (strain DAOM 181602 / DAOM 197198 / MUCL 43194)</name>
    <name type="common">Arbuscular mycorrhizal fungus</name>
    <name type="synonym">Glomus intraradices</name>
    <dbReference type="NCBI Taxonomy" id="747089"/>
    <lineage>
        <taxon>Eukaryota</taxon>
        <taxon>Fungi</taxon>
        <taxon>Fungi incertae sedis</taxon>
        <taxon>Mucoromycota</taxon>
        <taxon>Glomeromycotina</taxon>
        <taxon>Glomeromycetes</taxon>
        <taxon>Glomerales</taxon>
        <taxon>Glomeraceae</taxon>
        <taxon>Rhizophagus</taxon>
    </lineage>
</organism>
<proteinExistence type="predicted"/>
<dbReference type="EMBL" id="KI301459">
    <property type="protein sequence ID" value="ERZ95152.1"/>
    <property type="molecule type" value="Genomic_DNA"/>
</dbReference>
<sequence length="95" mass="10910">MPVIFESIGSTGLIKSEEGQVREVVQKEFSGGKGSYNTRHETLQPTPERQRGFYEDGKSIFIPAPGPHPFDEEIGWPNHWLRARYIEHDIRFIAI</sequence>
<dbReference type="HOGENOM" id="CLU_2373913_0_0_1"/>